<evidence type="ECO:0000256" key="2">
    <source>
        <dbReference type="ARBA" id="ARBA00022679"/>
    </source>
</evidence>
<dbReference type="GO" id="GO:0005737">
    <property type="term" value="C:cytoplasm"/>
    <property type="evidence" value="ECO:0007669"/>
    <property type="project" value="InterPro"/>
</dbReference>
<dbReference type="InterPro" id="IPR001451">
    <property type="entry name" value="Hexapep"/>
</dbReference>
<dbReference type="EC" id="2.3.1.30" evidence="4"/>
<comment type="caution">
    <text evidence="5">The sequence shown here is derived from an EMBL/GenBank/DDBJ whole genome shotgun (WGS) entry which is preliminary data.</text>
</comment>
<organism evidence="5 6">
    <name type="scientific">Parabacteroides johnsonii DSM 18315</name>
    <dbReference type="NCBI Taxonomy" id="537006"/>
    <lineage>
        <taxon>Bacteria</taxon>
        <taxon>Pseudomonadati</taxon>
        <taxon>Bacteroidota</taxon>
        <taxon>Bacteroidia</taxon>
        <taxon>Bacteroidales</taxon>
        <taxon>Tannerellaceae</taxon>
        <taxon>Parabacteroides</taxon>
    </lineage>
</organism>
<dbReference type="GeneID" id="93407683"/>
<reference evidence="5 6" key="1">
    <citation type="submission" date="2008-10" db="EMBL/GenBank/DDBJ databases">
        <title>Draft genome sequence of Parabacteroides johnsonii (DSM 18315).</title>
        <authorList>
            <person name="Sudarsanam P."/>
            <person name="Ley R."/>
            <person name="Guruge J."/>
            <person name="Turnbaugh P.J."/>
            <person name="Mahowald M."/>
            <person name="Liep D."/>
            <person name="Gordon J."/>
        </authorList>
    </citation>
    <scope>NUCLEOTIDE SEQUENCE [LARGE SCALE GENOMIC DNA]</scope>
    <source>
        <strain evidence="5 6">DSM 18315</strain>
    </source>
</reference>
<evidence type="ECO:0000256" key="3">
    <source>
        <dbReference type="ARBA" id="ARBA00023315"/>
    </source>
</evidence>
<dbReference type="PIRSF" id="PIRSF000441">
    <property type="entry name" value="CysE"/>
    <property type="match status" value="1"/>
</dbReference>
<dbReference type="CDD" id="cd03354">
    <property type="entry name" value="LbH_SAT"/>
    <property type="match status" value="1"/>
</dbReference>
<comment type="similarity">
    <text evidence="1 4">Belongs to the transferase hexapeptide repeat family.</text>
</comment>
<name>B7B963_9BACT</name>
<dbReference type="InterPro" id="IPR011004">
    <property type="entry name" value="Trimer_LpxA-like_sf"/>
</dbReference>
<evidence type="ECO:0000313" key="6">
    <source>
        <dbReference type="Proteomes" id="UP000005510"/>
    </source>
</evidence>
<evidence type="ECO:0000256" key="4">
    <source>
        <dbReference type="PIRNR" id="PIRNR000441"/>
    </source>
</evidence>
<dbReference type="InterPro" id="IPR045304">
    <property type="entry name" value="LbH_SAT"/>
</dbReference>
<evidence type="ECO:0000313" key="5">
    <source>
        <dbReference type="EMBL" id="EEC97031.1"/>
    </source>
</evidence>
<dbReference type="Proteomes" id="UP000005510">
    <property type="component" value="Unassembled WGS sequence"/>
</dbReference>
<accession>B7B963</accession>
<dbReference type="Gene3D" id="2.160.10.10">
    <property type="entry name" value="Hexapeptide repeat proteins"/>
    <property type="match status" value="1"/>
</dbReference>
<proteinExistence type="inferred from homology"/>
<dbReference type="RefSeq" id="WP_008148333.1">
    <property type="nucleotide sequence ID" value="NZ_CP102285.1"/>
</dbReference>
<protein>
    <recommendedName>
        <fullName evidence="4">Serine acetyltransferase</fullName>
        <ecNumber evidence="4">2.3.1.30</ecNumber>
    </recommendedName>
</protein>
<keyword evidence="3 4" id="KW-0012">Acyltransferase</keyword>
<dbReference type="AlphaFoldDB" id="B7B963"/>
<evidence type="ECO:0000256" key="1">
    <source>
        <dbReference type="ARBA" id="ARBA00007274"/>
    </source>
</evidence>
<gene>
    <name evidence="5" type="ORF">PRABACTJOHN_01566</name>
</gene>
<dbReference type="PANTHER" id="PTHR42811">
    <property type="entry name" value="SERINE ACETYLTRANSFERASE"/>
    <property type="match status" value="1"/>
</dbReference>
<dbReference type="EMBL" id="ABYH01000156">
    <property type="protein sequence ID" value="EEC97031.1"/>
    <property type="molecule type" value="Genomic_DNA"/>
</dbReference>
<dbReference type="HOGENOM" id="CLU_051638_10_2_10"/>
<sequence>MIRSLKEDLYRYEGLKCHCLLTQLRYILFVPGFQYIYFLRHAQEARNCISRFLWNVLLKLCSFKFGIQIPTGVRLGKGFRISHWGAIVMNPAVVLGNNCNIAQNVLIGNSLGHKKGVPQIGNNVCINANAIVVGGVYIADNVLVAPGAFINFDVPPNSIVIGNPGKIIPREFSPTDKYIVYKVEDYQ</sequence>
<dbReference type="SUPFAM" id="SSF51161">
    <property type="entry name" value="Trimeric LpxA-like enzymes"/>
    <property type="match status" value="1"/>
</dbReference>
<dbReference type="GO" id="GO:0006535">
    <property type="term" value="P:cysteine biosynthetic process from serine"/>
    <property type="evidence" value="ECO:0007669"/>
    <property type="project" value="InterPro"/>
</dbReference>
<dbReference type="Pfam" id="PF00132">
    <property type="entry name" value="Hexapep"/>
    <property type="match status" value="1"/>
</dbReference>
<dbReference type="GO" id="GO:0009001">
    <property type="term" value="F:serine O-acetyltransferase activity"/>
    <property type="evidence" value="ECO:0007669"/>
    <property type="project" value="UniProtKB-EC"/>
</dbReference>
<dbReference type="STRING" id="537006.PRABACTJOHN_01566"/>
<reference evidence="5 6" key="2">
    <citation type="submission" date="2008-10" db="EMBL/GenBank/DDBJ databases">
        <authorList>
            <person name="Fulton L."/>
            <person name="Clifton S."/>
            <person name="Fulton B."/>
            <person name="Xu J."/>
            <person name="Minx P."/>
            <person name="Pepin K.H."/>
            <person name="Johnson M."/>
            <person name="Bhonagiri V."/>
            <person name="Nash W.E."/>
            <person name="Mardis E.R."/>
            <person name="Wilson R.K."/>
        </authorList>
    </citation>
    <scope>NUCLEOTIDE SEQUENCE [LARGE SCALE GENOMIC DNA]</scope>
    <source>
        <strain evidence="5 6">DSM 18315</strain>
    </source>
</reference>
<keyword evidence="2 4" id="KW-0808">Transferase</keyword>
<comment type="catalytic activity">
    <reaction evidence="4">
        <text>L-serine + acetyl-CoA = O-acetyl-L-serine + CoA</text>
        <dbReference type="Rhea" id="RHEA:24560"/>
        <dbReference type="ChEBI" id="CHEBI:33384"/>
        <dbReference type="ChEBI" id="CHEBI:57287"/>
        <dbReference type="ChEBI" id="CHEBI:57288"/>
        <dbReference type="ChEBI" id="CHEBI:58340"/>
        <dbReference type="EC" id="2.3.1.30"/>
    </reaction>
</comment>
<dbReference type="InterPro" id="IPR005881">
    <property type="entry name" value="Ser_O-AcTrfase"/>
</dbReference>